<dbReference type="SMART" id="SM00365">
    <property type="entry name" value="LRR_SD22"/>
    <property type="match status" value="10"/>
</dbReference>
<feature type="compositionally biased region" description="Basic and acidic residues" evidence="3">
    <location>
        <begin position="47"/>
        <end position="58"/>
    </location>
</feature>
<feature type="compositionally biased region" description="Low complexity" evidence="3">
    <location>
        <begin position="166"/>
        <end position="176"/>
    </location>
</feature>
<feature type="compositionally biased region" description="Polar residues" evidence="3">
    <location>
        <begin position="74"/>
        <end position="85"/>
    </location>
</feature>
<dbReference type="PROSITE" id="PS51450">
    <property type="entry name" value="LRR"/>
    <property type="match status" value="7"/>
</dbReference>
<dbReference type="SUPFAM" id="SSF52058">
    <property type="entry name" value="L domain-like"/>
    <property type="match status" value="1"/>
</dbReference>
<feature type="region of interest" description="Disordered" evidence="3">
    <location>
        <begin position="1"/>
        <end position="87"/>
    </location>
</feature>
<keyword evidence="5" id="KW-1185">Reference proteome</keyword>
<evidence type="ECO:0000313" key="5">
    <source>
        <dbReference type="Proteomes" id="UP000249464"/>
    </source>
</evidence>
<dbReference type="STRING" id="796604.A0A2X0MJU4"/>
<evidence type="ECO:0000313" key="4">
    <source>
        <dbReference type="EMBL" id="SGZ18344.1"/>
    </source>
</evidence>
<keyword evidence="2" id="KW-0677">Repeat</keyword>
<accession>A0A2X0MJU4</accession>
<dbReference type="Gene3D" id="3.80.10.10">
    <property type="entry name" value="Ribonuclease Inhibitor"/>
    <property type="match status" value="3"/>
</dbReference>
<evidence type="ECO:0000256" key="3">
    <source>
        <dbReference type="SAM" id="MobiDB-lite"/>
    </source>
</evidence>
<keyword evidence="1" id="KW-0433">Leucine-rich repeat</keyword>
<dbReference type="AlphaFoldDB" id="A0A2X0MJU4"/>
<dbReference type="InterPro" id="IPR025875">
    <property type="entry name" value="Leu-rich_rpt_4"/>
</dbReference>
<name>A0A2X0MJU4_9BASI</name>
<dbReference type="SMART" id="SM00369">
    <property type="entry name" value="LRR_TYP"/>
    <property type="match status" value="6"/>
</dbReference>
<dbReference type="PANTHER" id="PTHR46652:SF3">
    <property type="entry name" value="LEUCINE-RICH REPEAT-CONTAINING PROTEIN 9"/>
    <property type="match status" value="1"/>
</dbReference>
<dbReference type="Proteomes" id="UP000249464">
    <property type="component" value="Unassembled WGS sequence"/>
</dbReference>
<dbReference type="Pfam" id="PF12799">
    <property type="entry name" value="LRR_4"/>
    <property type="match status" value="3"/>
</dbReference>
<protein>
    <submittedName>
        <fullName evidence="4">BQ5605_C020g09179 protein</fullName>
    </submittedName>
</protein>
<proteinExistence type="predicted"/>
<evidence type="ECO:0000256" key="2">
    <source>
        <dbReference type="ARBA" id="ARBA00022737"/>
    </source>
</evidence>
<dbReference type="PANTHER" id="PTHR46652">
    <property type="entry name" value="LEUCINE-RICH REPEAT AND IQ DOMAIN-CONTAINING PROTEIN 1-RELATED"/>
    <property type="match status" value="1"/>
</dbReference>
<dbReference type="SMART" id="SM00364">
    <property type="entry name" value="LRR_BAC"/>
    <property type="match status" value="3"/>
</dbReference>
<sequence length="469" mass="52392">MSLPLQPQGAHHLPQGLDDDAPSASSSPSPPPSPHALANPEPFSNLKTDERHFEEQKKRDQRKARLVMGEPIQDLSSSATANGQPSDVVHEGEALKDNEALLADVPDDALDLELTHQRLRTLRGLDLHRFTQVERISLRQNLLTSLSYRPLPPPALEGSTPTIASDAAAASATATAPQHRDEIDEDELDDPDAKKKEDEFPYQEVRSGEEQVQWPLRGLKQLEEIDLYDNSLKSVKGLENLPNLKSLDLSFNLLRSISELEDDSSDSAYAYPELTHLYLIQNKLPRIQGVRHRTNLTYLEFGGNRIRSIENLPISSNLRSLFLGKNKITKIEGLEGLTGLRTLSIQSNRLTKIEGLETLTSLDELYLSHNGLTELSGLEHNTQLTTLDIGHNKITSIAATALKTLVNLTEFWANDNQLTELPEIESKELETVYLEGNPLQKELGGNYERRIMCKYPSVKQIDAVYLKRS</sequence>
<dbReference type="InterPro" id="IPR032675">
    <property type="entry name" value="LRR_dom_sf"/>
</dbReference>
<dbReference type="InterPro" id="IPR001611">
    <property type="entry name" value="Leu-rich_rpt"/>
</dbReference>
<feature type="region of interest" description="Disordered" evidence="3">
    <location>
        <begin position="166"/>
        <end position="207"/>
    </location>
</feature>
<evidence type="ECO:0000256" key="1">
    <source>
        <dbReference type="ARBA" id="ARBA00022614"/>
    </source>
</evidence>
<gene>
    <name evidence="4" type="primary">BQ5605_C020g09179</name>
    <name evidence="4" type="ORF">BQ5605_C020G09179</name>
</gene>
<reference evidence="4 5" key="1">
    <citation type="submission" date="2016-11" db="EMBL/GenBank/DDBJ databases">
        <authorList>
            <person name="Jaros S."/>
            <person name="Januszkiewicz K."/>
            <person name="Wedrychowicz H."/>
        </authorList>
    </citation>
    <scope>NUCLEOTIDE SEQUENCE [LARGE SCALE GENOMIC DNA]</scope>
</reference>
<dbReference type="InterPro" id="IPR003591">
    <property type="entry name" value="Leu-rich_rpt_typical-subtyp"/>
</dbReference>
<dbReference type="EMBL" id="FQNC01000082">
    <property type="protein sequence ID" value="SGZ18344.1"/>
    <property type="molecule type" value="Genomic_DNA"/>
</dbReference>
<organism evidence="4 5">
    <name type="scientific">Microbotryum silenes-dioicae</name>
    <dbReference type="NCBI Taxonomy" id="796604"/>
    <lineage>
        <taxon>Eukaryota</taxon>
        <taxon>Fungi</taxon>
        <taxon>Dikarya</taxon>
        <taxon>Basidiomycota</taxon>
        <taxon>Pucciniomycotina</taxon>
        <taxon>Microbotryomycetes</taxon>
        <taxon>Microbotryales</taxon>
        <taxon>Microbotryaceae</taxon>
        <taxon>Microbotryum</taxon>
    </lineage>
</organism>
<dbReference type="InterPro" id="IPR050836">
    <property type="entry name" value="SDS22/Internalin_LRR"/>
</dbReference>